<evidence type="ECO:0000313" key="5">
    <source>
        <dbReference type="Proteomes" id="UP001501455"/>
    </source>
</evidence>
<evidence type="ECO:0000259" key="3">
    <source>
        <dbReference type="Pfam" id="PF00582"/>
    </source>
</evidence>
<keyword evidence="5" id="KW-1185">Reference proteome</keyword>
<dbReference type="PANTHER" id="PTHR31964:SF113">
    <property type="entry name" value="USPA DOMAIN-CONTAINING PROTEIN"/>
    <property type="match status" value="1"/>
</dbReference>
<dbReference type="InterPro" id="IPR006015">
    <property type="entry name" value="Universal_stress_UspA"/>
</dbReference>
<feature type="domain" description="UspA" evidence="3">
    <location>
        <begin position="1"/>
        <end position="133"/>
    </location>
</feature>
<feature type="compositionally biased region" description="Gly residues" evidence="2">
    <location>
        <begin position="301"/>
        <end position="311"/>
    </location>
</feature>
<proteinExistence type="inferred from homology"/>
<dbReference type="PRINTS" id="PR01438">
    <property type="entry name" value="UNVRSLSTRESS"/>
</dbReference>
<name>A0ABP6TR04_9ACTN</name>
<dbReference type="EMBL" id="BAAAXF010000035">
    <property type="protein sequence ID" value="GAA3497748.1"/>
    <property type="molecule type" value="Genomic_DNA"/>
</dbReference>
<accession>A0ABP6TR04</accession>
<protein>
    <submittedName>
        <fullName evidence="4">Universal stress protein</fullName>
    </submittedName>
</protein>
<feature type="domain" description="UspA" evidence="3">
    <location>
        <begin position="142"/>
        <end position="281"/>
    </location>
</feature>
<dbReference type="Proteomes" id="UP001501455">
    <property type="component" value="Unassembled WGS sequence"/>
</dbReference>
<evidence type="ECO:0000256" key="1">
    <source>
        <dbReference type="ARBA" id="ARBA00008791"/>
    </source>
</evidence>
<evidence type="ECO:0000256" key="2">
    <source>
        <dbReference type="SAM" id="MobiDB-lite"/>
    </source>
</evidence>
<dbReference type="RefSeq" id="WP_093766542.1">
    <property type="nucleotide sequence ID" value="NZ_BAAAXF010000035.1"/>
</dbReference>
<reference evidence="5" key="1">
    <citation type="journal article" date="2019" name="Int. J. Syst. Evol. Microbiol.">
        <title>The Global Catalogue of Microorganisms (GCM) 10K type strain sequencing project: providing services to taxonomists for standard genome sequencing and annotation.</title>
        <authorList>
            <consortium name="The Broad Institute Genomics Platform"/>
            <consortium name="The Broad Institute Genome Sequencing Center for Infectious Disease"/>
            <person name="Wu L."/>
            <person name="Ma J."/>
        </authorList>
    </citation>
    <scope>NUCLEOTIDE SEQUENCE [LARGE SCALE GENOMIC DNA]</scope>
    <source>
        <strain evidence="5">JCM 4816</strain>
    </source>
</reference>
<evidence type="ECO:0000313" key="4">
    <source>
        <dbReference type="EMBL" id="GAA3497748.1"/>
    </source>
</evidence>
<dbReference type="Gene3D" id="3.40.50.620">
    <property type="entry name" value="HUPs"/>
    <property type="match status" value="2"/>
</dbReference>
<dbReference type="InterPro" id="IPR014729">
    <property type="entry name" value="Rossmann-like_a/b/a_fold"/>
</dbReference>
<dbReference type="InterPro" id="IPR006016">
    <property type="entry name" value="UspA"/>
</dbReference>
<dbReference type="PANTHER" id="PTHR31964">
    <property type="entry name" value="ADENINE NUCLEOTIDE ALPHA HYDROLASES-LIKE SUPERFAMILY PROTEIN"/>
    <property type="match status" value="1"/>
</dbReference>
<sequence length="311" mass="31570">MRDLVMAGIDGSRSSLTAVEAAAREASLRGADLHLVHAVSRPTLPLRPGEDTRASVARVRAEAEDRARTTAPGVNVTSGVVGGKPTAVLTAHSYAARLMVVGSRGLGGLTGLMAGSTAVHLAAHGACPLLVVRAGGACKGPVVLAVDGSHAGAAAVRFAFTEAALRKADLLALHAWTPWSAPMPPPPDRTMPHAAAPGALAEHEACLLSEAIAGQRGDFPDVNVVCRTVRRTARTALIEASRTAQFLVVGARGHGGFAGLLLGSVSQALLHHAQCPVAVVKATARHDHPAPPAARRRPAGSPGGGPRTAVG</sequence>
<gene>
    <name evidence="4" type="ORF">GCM10019016_048510</name>
</gene>
<comment type="similarity">
    <text evidence="1">Belongs to the universal stress protein A family.</text>
</comment>
<comment type="caution">
    <text evidence="4">The sequence shown here is derived from an EMBL/GenBank/DDBJ whole genome shotgun (WGS) entry which is preliminary data.</text>
</comment>
<organism evidence="4 5">
    <name type="scientific">Streptomyces prasinosporus</name>
    <dbReference type="NCBI Taxonomy" id="68256"/>
    <lineage>
        <taxon>Bacteria</taxon>
        <taxon>Bacillati</taxon>
        <taxon>Actinomycetota</taxon>
        <taxon>Actinomycetes</taxon>
        <taxon>Kitasatosporales</taxon>
        <taxon>Streptomycetaceae</taxon>
        <taxon>Streptomyces</taxon>
        <taxon>Streptomyces albogriseolus group</taxon>
    </lineage>
</organism>
<dbReference type="Pfam" id="PF00582">
    <property type="entry name" value="Usp"/>
    <property type="match status" value="2"/>
</dbReference>
<dbReference type="SUPFAM" id="SSF52402">
    <property type="entry name" value="Adenine nucleotide alpha hydrolases-like"/>
    <property type="match status" value="2"/>
</dbReference>
<feature type="region of interest" description="Disordered" evidence="2">
    <location>
        <begin position="283"/>
        <end position="311"/>
    </location>
</feature>